<reference evidence="3 4" key="2">
    <citation type="submission" date="2017-09" db="EMBL/GenBank/DDBJ databases">
        <authorList>
            <person name="Lee N."/>
            <person name="Cho B.-K."/>
        </authorList>
    </citation>
    <scope>NUCLEOTIDE SEQUENCE [LARGE SCALE GENOMIC DNA]</scope>
    <source>
        <strain evidence="3 4">ATCC 19740</strain>
    </source>
</reference>
<evidence type="ECO:0000313" key="5">
    <source>
        <dbReference type="Proteomes" id="UP000642014"/>
    </source>
</evidence>
<keyword evidence="4" id="KW-1185">Reference proteome</keyword>
<sequence>MHFTTYVTTCVTTLFLALGALWPVGGPPPPEIVRGWQPPPGPYAAGHRGVDLAAPPDVPVLAPVAGTVTFAGPVGGRGVLTLTLPGTGTPPLRTTFSPVTPLVPAGAPVAAGTPIARVTPSTHCPETCLHWGLLRGDRYLNPLLLTKRGPSRLLPLGG</sequence>
<dbReference type="EMBL" id="CP023693">
    <property type="protein sequence ID" value="QEV35017.1"/>
    <property type="molecule type" value="Genomic_DNA"/>
</dbReference>
<evidence type="ECO:0000313" key="3">
    <source>
        <dbReference type="EMBL" id="QEV35017.1"/>
    </source>
</evidence>
<protein>
    <submittedName>
        <fullName evidence="3">M23 family metallopeptidase</fullName>
    </submittedName>
</protein>
<dbReference type="Gene3D" id="2.70.70.10">
    <property type="entry name" value="Glucose Permease (Domain IIA)"/>
    <property type="match status" value="1"/>
</dbReference>
<evidence type="ECO:0000313" key="2">
    <source>
        <dbReference type="EMBL" id="GGR46555.1"/>
    </source>
</evidence>
<dbReference type="GeneID" id="95457020"/>
<dbReference type="Proteomes" id="UP000642014">
    <property type="component" value="Unassembled WGS sequence"/>
</dbReference>
<evidence type="ECO:0000313" key="4">
    <source>
        <dbReference type="Proteomes" id="UP000326029"/>
    </source>
</evidence>
<dbReference type="EMBL" id="BMSJ01000013">
    <property type="protein sequence ID" value="GGR46555.1"/>
    <property type="molecule type" value="Genomic_DNA"/>
</dbReference>
<feature type="domain" description="M23ase beta-sheet core" evidence="1">
    <location>
        <begin position="46"/>
        <end position="142"/>
    </location>
</feature>
<dbReference type="SUPFAM" id="SSF51261">
    <property type="entry name" value="Duplicated hybrid motif"/>
    <property type="match status" value="1"/>
</dbReference>
<name>A0AAV4KR49_9ACTN</name>
<evidence type="ECO:0000259" key="1">
    <source>
        <dbReference type="Pfam" id="PF01551"/>
    </source>
</evidence>
<dbReference type="AlphaFoldDB" id="A0AAV4KR49"/>
<dbReference type="RefSeq" id="WP_062751995.1">
    <property type="nucleotide sequence ID" value="NZ_BMSJ01000013.1"/>
</dbReference>
<organism evidence="2 5">
    <name type="scientific">Streptomyces cinereoruber</name>
    <dbReference type="NCBI Taxonomy" id="67260"/>
    <lineage>
        <taxon>Bacteria</taxon>
        <taxon>Bacillati</taxon>
        <taxon>Actinomycetota</taxon>
        <taxon>Actinomycetes</taxon>
        <taxon>Kitasatosporales</taxon>
        <taxon>Streptomycetaceae</taxon>
        <taxon>Streptomyces</taxon>
    </lineage>
</organism>
<dbReference type="InterPro" id="IPR016047">
    <property type="entry name" value="M23ase_b-sheet_dom"/>
</dbReference>
<gene>
    <name evidence="3" type="ORF">CP977_24975</name>
    <name evidence="2" type="ORF">GCM10010497_57460</name>
</gene>
<reference evidence="2" key="3">
    <citation type="submission" date="2023-08" db="EMBL/GenBank/DDBJ databases">
        <authorList>
            <person name="Sun Q."/>
            <person name="Ohkuma M."/>
        </authorList>
    </citation>
    <scope>NUCLEOTIDE SEQUENCE</scope>
    <source>
        <strain evidence="2">JCM 4205</strain>
    </source>
</reference>
<dbReference type="CDD" id="cd12797">
    <property type="entry name" value="M23_peptidase"/>
    <property type="match status" value="1"/>
</dbReference>
<dbReference type="InterPro" id="IPR011055">
    <property type="entry name" value="Dup_hybrid_motif"/>
</dbReference>
<reference evidence="2 5" key="1">
    <citation type="journal article" date="2014" name="Int. J. Syst. Evol. Microbiol.">
        <title>Complete genome sequence of Corynebacterium casei LMG S-19264T (=DSM 44701T), isolated from a smear-ripened cheese.</title>
        <authorList>
            <consortium name="US DOE Joint Genome Institute (JGI-PGF)"/>
            <person name="Walter F."/>
            <person name="Albersmeier A."/>
            <person name="Kalinowski J."/>
            <person name="Ruckert C."/>
        </authorList>
    </citation>
    <scope>NUCLEOTIDE SEQUENCE [LARGE SCALE GENOMIC DNA]</scope>
    <source>
        <strain evidence="2 5">JCM 4205</strain>
    </source>
</reference>
<proteinExistence type="predicted"/>
<dbReference type="Pfam" id="PF01551">
    <property type="entry name" value="Peptidase_M23"/>
    <property type="match status" value="1"/>
</dbReference>
<accession>A0AAV4KR49</accession>
<dbReference type="Proteomes" id="UP000326029">
    <property type="component" value="Chromosome"/>
</dbReference>